<organism evidence="1 2">
    <name type="scientific">Mucilaginibacter paludis DSM 18603</name>
    <dbReference type="NCBI Taxonomy" id="714943"/>
    <lineage>
        <taxon>Bacteria</taxon>
        <taxon>Pseudomonadati</taxon>
        <taxon>Bacteroidota</taxon>
        <taxon>Sphingobacteriia</taxon>
        <taxon>Sphingobacteriales</taxon>
        <taxon>Sphingobacteriaceae</taxon>
        <taxon>Mucilaginibacter</taxon>
    </lineage>
</organism>
<name>H1Y903_9SPHI</name>
<reference evidence="1" key="1">
    <citation type="submission" date="2011-09" db="EMBL/GenBank/DDBJ databases">
        <title>The permanent draft genome of Mucilaginibacter paludis DSM 18603.</title>
        <authorList>
            <consortium name="US DOE Joint Genome Institute (JGI-PGF)"/>
            <person name="Lucas S."/>
            <person name="Han J."/>
            <person name="Lapidus A."/>
            <person name="Bruce D."/>
            <person name="Goodwin L."/>
            <person name="Pitluck S."/>
            <person name="Peters L."/>
            <person name="Kyrpides N."/>
            <person name="Mavromatis K."/>
            <person name="Ivanova N."/>
            <person name="Mikhailova N."/>
            <person name="Held B."/>
            <person name="Detter J.C."/>
            <person name="Tapia R."/>
            <person name="Han C."/>
            <person name="Land M."/>
            <person name="Hauser L."/>
            <person name="Markowitz V."/>
            <person name="Cheng J.-F."/>
            <person name="Hugenholtz P."/>
            <person name="Woyke T."/>
            <person name="Wu D."/>
            <person name="Tindall B."/>
            <person name="Brambilla E."/>
            <person name="Klenk H.-P."/>
            <person name="Eisen J.A."/>
        </authorList>
    </citation>
    <scope>NUCLEOTIDE SEQUENCE [LARGE SCALE GENOMIC DNA]</scope>
    <source>
        <strain evidence="1">DSM 18603</strain>
    </source>
</reference>
<proteinExistence type="predicted"/>
<dbReference type="HOGENOM" id="CLU_2974509_0_0_10"/>
<dbReference type="STRING" id="714943.Mucpa_4959"/>
<dbReference type="EMBL" id="CM001403">
    <property type="protein sequence ID" value="EHQ29041.1"/>
    <property type="molecule type" value="Genomic_DNA"/>
</dbReference>
<accession>H1Y903</accession>
<evidence type="ECO:0000313" key="2">
    <source>
        <dbReference type="Proteomes" id="UP000002774"/>
    </source>
</evidence>
<evidence type="ECO:0000313" key="1">
    <source>
        <dbReference type="EMBL" id="EHQ29041.1"/>
    </source>
</evidence>
<dbReference type="RefSeq" id="WP_008510059.1">
    <property type="nucleotide sequence ID" value="NZ_CM001403.1"/>
</dbReference>
<dbReference type="AlphaFoldDB" id="H1Y903"/>
<gene>
    <name evidence="1" type="ORF">Mucpa_4959</name>
</gene>
<keyword evidence="2" id="KW-1185">Reference proteome</keyword>
<sequence length="58" mass="6580">MPAVKKITTNEKRYYGGAVISDKVKDHENDPFVVKKMEEAKSFLRKHGLNGLPGHLKK</sequence>
<protein>
    <submittedName>
        <fullName evidence="1">Uncharacterized protein</fullName>
    </submittedName>
</protein>
<dbReference type="Proteomes" id="UP000002774">
    <property type="component" value="Chromosome"/>
</dbReference>